<keyword evidence="2" id="KW-0964">Secreted</keyword>
<dbReference type="Pfam" id="PF05730">
    <property type="entry name" value="CFEM"/>
    <property type="match status" value="1"/>
</dbReference>
<reference evidence="7" key="1">
    <citation type="submission" date="2023-03" db="EMBL/GenBank/DDBJ databases">
        <title>Massive genome expansion in bonnet fungi (Mycena s.s.) driven by repeated elements and novel gene families across ecological guilds.</title>
        <authorList>
            <consortium name="Lawrence Berkeley National Laboratory"/>
            <person name="Harder C.B."/>
            <person name="Miyauchi S."/>
            <person name="Viragh M."/>
            <person name="Kuo A."/>
            <person name="Thoen E."/>
            <person name="Andreopoulos B."/>
            <person name="Lu D."/>
            <person name="Skrede I."/>
            <person name="Drula E."/>
            <person name="Henrissat B."/>
            <person name="Morin E."/>
            <person name="Kohler A."/>
            <person name="Barry K."/>
            <person name="LaButti K."/>
            <person name="Morin E."/>
            <person name="Salamov A."/>
            <person name="Lipzen A."/>
            <person name="Mereny Z."/>
            <person name="Hegedus B."/>
            <person name="Baldrian P."/>
            <person name="Stursova M."/>
            <person name="Weitz H."/>
            <person name="Taylor A."/>
            <person name="Grigoriev I.V."/>
            <person name="Nagy L.G."/>
            <person name="Martin F."/>
            <person name="Kauserud H."/>
        </authorList>
    </citation>
    <scope>NUCLEOTIDE SEQUENCE</scope>
    <source>
        <strain evidence="7">CBHHK173m</strain>
    </source>
</reference>
<keyword evidence="8" id="KW-1185">Reference proteome</keyword>
<sequence>MPTCANSCLANPNLGACKAGDDDCLCRDNTFVSTTFACIQAACTGTDLANSIAGAAALCAAVHVTLVSAAGAEFSATASLAGTAAASPPPAAPTSAGAQAPASSSSAGAAAKTTTTTPNAAPAAAHAHAALLGLAAVGAIALAL</sequence>
<dbReference type="EMBL" id="JARJCN010000039">
    <property type="protein sequence ID" value="KAJ7084076.1"/>
    <property type="molecule type" value="Genomic_DNA"/>
</dbReference>
<evidence type="ECO:0000256" key="2">
    <source>
        <dbReference type="ARBA" id="ARBA00022525"/>
    </source>
</evidence>
<dbReference type="GO" id="GO:0005576">
    <property type="term" value="C:extracellular region"/>
    <property type="evidence" value="ECO:0007669"/>
    <property type="project" value="UniProtKB-SubCell"/>
</dbReference>
<evidence type="ECO:0000259" key="6">
    <source>
        <dbReference type="PROSITE" id="PS52012"/>
    </source>
</evidence>
<comment type="subcellular location">
    <subcellularLocation>
        <location evidence="1">Secreted</location>
    </subcellularLocation>
</comment>
<keyword evidence="4" id="KW-1015">Disulfide bond</keyword>
<proteinExistence type="predicted"/>
<dbReference type="InterPro" id="IPR008427">
    <property type="entry name" value="Extracellular_membr_CFEM_dom"/>
</dbReference>
<feature type="domain" description="CFEM" evidence="6">
    <location>
        <begin position="1"/>
        <end position="87"/>
    </location>
</feature>
<protein>
    <recommendedName>
        <fullName evidence="6">CFEM domain-containing protein</fullName>
    </recommendedName>
</protein>
<evidence type="ECO:0000256" key="5">
    <source>
        <dbReference type="SAM" id="MobiDB-lite"/>
    </source>
</evidence>
<accession>A0AAD6XK37</accession>
<feature type="compositionally biased region" description="Low complexity" evidence="5">
    <location>
        <begin position="93"/>
        <end position="115"/>
    </location>
</feature>
<evidence type="ECO:0000256" key="4">
    <source>
        <dbReference type="ARBA" id="ARBA00023157"/>
    </source>
</evidence>
<evidence type="ECO:0000313" key="7">
    <source>
        <dbReference type="EMBL" id="KAJ7084076.1"/>
    </source>
</evidence>
<evidence type="ECO:0000256" key="3">
    <source>
        <dbReference type="ARBA" id="ARBA00022729"/>
    </source>
</evidence>
<keyword evidence="3" id="KW-0732">Signal</keyword>
<evidence type="ECO:0000256" key="1">
    <source>
        <dbReference type="ARBA" id="ARBA00004613"/>
    </source>
</evidence>
<dbReference type="AlphaFoldDB" id="A0AAD6XK37"/>
<organism evidence="7 8">
    <name type="scientific">Mycena belliarum</name>
    <dbReference type="NCBI Taxonomy" id="1033014"/>
    <lineage>
        <taxon>Eukaryota</taxon>
        <taxon>Fungi</taxon>
        <taxon>Dikarya</taxon>
        <taxon>Basidiomycota</taxon>
        <taxon>Agaricomycotina</taxon>
        <taxon>Agaricomycetes</taxon>
        <taxon>Agaricomycetidae</taxon>
        <taxon>Agaricales</taxon>
        <taxon>Marasmiineae</taxon>
        <taxon>Mycenaceae</taxon>
        <taxon>Mycena</taxon>
    </lineage>
</organism>
<comment type="caution">
    <text evidence="7">The sequence shown here is derived from an EMBL/GenBank/DDBJ whole genome shotgun (WGS) entry which is preliminary data.</text>
</comment>
<gene>
    <name evidence="7" type="ORF">B0H15DRAFT_406564</name>
</gene>
<feature type="region of interest" description="Disordered" evidence="5">
    <location>
        <begin position="83"/>
        <end position="115"/>
    </location>
</feature>
<dbReference type="Proteomes" id="UP001222325">
    <property type="component" value="Unassembled WGS sequence"/>
</dbReference>
<dbReference type="PROSITE" id="PS52012">
    <property type="entry name" value="CFEM"/>
    <property type="match status" value="1"/>
</dbReference>
<evidence type="ECO:0000313" key="8">
    <source>
        <dbReference type="Proteomes" id="UP001222325"/>
    </source>
</evidence>
<name>A0AAD6XK37_9AGAR</name>